<dbReference type="PROSITE" id="PS50977">
    <property type="entry name" value="HTH_TETR_2"/>
    <property type="match status" value="1"/>
</dbReference>
<dbReference type="EMBL" id="RCZD01000011">
    <property type="protein sequence ID" value="TPG58295.1"/>
    <property type="molecule type" value="Genomic_DNA"/>
</dbReference>
<comment type="caution">
    <text evidence="4">The sequence shown here is derived from an EMBL/GenBank/DDBJ whole genome shotgun (WGS) entry which is preliminary data.</text>
</comment>
<keyword evidence="1 2" id="KW-0238">DNA-binding</keyword>
<dbReference type="Gene3D" id="1.10.357.10">
    <property type="entry name" value="Tetracycline Repressor, domain 2"/>
    <property type="match status" value="1"/>
</dbReference>
<dbReference type="GO" id="GO:0000976">
    <property type="term" value="F:transcription cis-regulatory region binding"/>
    <property type="evidence" value="ECO:0007669"/>
    <property type="project" value="TreeGrafter"/>
</dbReference>
<dbReference type="InterPro" id="IPR009057">
    <property type="entry name" value="Homeodomain-like_sf"/>
</dbReference>
<accession>A0A502G8F3</accession>
<dbReference type="InterPro" id="IPR001647">
    <property type="entry name" value="HTH_TetR"/>
</dbReference>
<gene>
    <name evidence="4" type="ORF">EAH77_18800</name>
</gene>
<reference evidence="4 5" key="1">
    <citation type="journal article" date="2019" name="Environ. Microbiol.">
        <title>Species interactions and distinct microbial communities in high Arctic permafrost affected cryosols are associated with the CH4 and CO2 gas fluxes.</title>
        <authorList>
            <person name="Altshuler I."/>
            <person name="Hamel J."/>
            <person name="Turney S."/>
            <person name="Magnuson E."/>
            <person name="Levesque R."/>
            <person name="Greer C."/>
            <person name="Whyte L.G."/>
        </authorList>
    </citation>
    <scope>NUCLEOTIDE SEQUENCE [LARGE SCALE GENOMIC DNA]</scope>
    <source>
        <strain evidence="4 5">E4</strain>
    </source>
</reference>
<name>A0A502G8F3_9GAMM</name>
<dbReference type="OrthoDB" id="70491at2"/>
<protein>
    <submittedName>
        <fullName evidence="4">TetR/AcrR family transcriptional regulator</fullName>
    </submittedName>
</protein>
<dbReference type="SUPFAM" id="SSF46689">
    <property type="entry name" value="Homeodomain-like"/>
    <property type="match status" value="1"/>
</dbReference>
<evidence type="ECO:0000259" key="3">
    <source>
        <dbReference type="PROSITE" id="PS50977"/>
    </source>
</evidence>
<dbReference type="RefSeq" id="WP_140474335.1">
    <property type="nucleotide sequence ID" value="NZ_RCZD01000011.1"/>
</dbReference>
<dbReference type="InterPro" id="IPR050109">
    <property type="entry name" value="HTH-type_TetR-like_transc_reg"/>
</dbReference>
<feature type="DNA-binding region" description="H-T-H motif" evidence="2">
    <location>
        <begin position="45"/>
        <end position="64"/>
    </location>
</feature>
<evidence type="ECO:0000256" key="1">
    <source>
        <dbReference type="ARBA" id="ARBA00023125"/>
    </source>
</evidence>
<dbReference type="PANTHER" id="PTHR30055:SF223">
    <property type="entry name" value="HTH-TYPE TRANSCRIPTIONAL REGULATOR UIDR"/>
    <property type="match status" value="1"/>
</dbReference>
<feature type="domain" description="HTH tetR-type" evidence="3">
    <location>
        <begin position="22"/>
        <end position="82"/>
    </location>
</feature>
<dbReference type="PANTHER" id="PTHR30055">
    <property type="entry name" value="HTH-TYPE TRANSCRIPTIONAL REGULATOR RUTR"/>
    <property type="match status" value="1"/>
</dbReference>
<dbReference type="Pfam" id="PF00440">
    <property type="entry name" value="TetR_N"/>
    <property type="match status" value="1"/>
</dbReference>
<keyword evidence="5" id="KW-1185">Reference proteome</keyword>
<organism evidence="4 5">
    <name type="scientific">Ewingella americana</name>
    <dbReference type="NCBI Taxonomy" id="41202"/>
    <lineage>
        <taxon>Bacteria</taxon>
        <taxon>Pseudomonadati</taxon>
        <taxon>Pseudomonadota</taxon>
        <taxon>Gammaproteobacteria</taxon>
        <taxon>Enterobacterales</taxon>
        <taxon>Yersiniaceae</taxon>
        <taxon>Ewingella</taxon>
    </lineage>
</organism>
<dbReference type="AlphaFoldDB" id="A0A502G8F3"/>
<evidence type="ECO:0000313" key="4">
    <source>
        <dbReference type="EMBL" id="TPG58295.1"/>
    </source>
</evidence>
<sequence length="208" mass="22778">MSSSENRKPVASSRPRVRLSREDRYQQLLRMAWAVIREEGTEALTLGYLAERSGVTKPVVYDHFGTRAGLLAVLYQDYDQRQTALMDAALEQSEETLAGKATVIASSYIDCVLSQGREIPGVIAALTGAPELEKIKRDYEATFVEKCRGILTPFSTGESIPSAGLWAMLGAAEALSSAAGRGEISAEEAKNELFDTIVSMVKRDKRRT</sequence>
<dbReference type="Proteomes" id="UP000317663">
    <property type="component" value="Unassembled WGS sequence"/>
</dbReference>
<dbReference type="PRINTS" id="PR00455">
    <property type="entry name" value="HTHTETR"/>
</dbReference>
<evidence type="ECO:0000256" key="2">
    <source>
        <dbReference type="PROSITE-ProRule" id="PRU00335"/>
    </source>
</evidence>
<proteinExistence type="predicted"/>
<dbReference type="GO" id="GO:0003700">
    <property type="term" value="F:DNA-binding transcription factor activity"/>
    <property type="evidence" value="ECO:0007669"/>
    <property type="project" value="TreeGrafter"/>
</dbReference>
<evidence type="ECO:0000313" key="5">
    <source>
        <dbReference type="Proteomes" id="UP000317663"/>
    </source>
</evidence>